<accession>A0A9P7FW89</accession>
<dbReference type="InterPro" id="IPR006026">
    <property type="entry name" value="Peptidase_Metallo"/>
</dbReference>
<dbReference type="InterPro" id="IPR001506">
    <property type="entry name" value="Peptidase_M12A"/>
</dbReference>
<dbReference type="OrthoDB" id="5945790at2759"/>
<dbReference type="Pfam" id="PF01400">
    <property type="entry name" value="Astacin"/>
    <property type="match status" value="1"/>
</dbReference>
<dbReference type="SUPFAM" id="SSF55486">
    <property type="entry name" value="Metalloproteases ('zincins'), catalytic domain"/>
    <property type="match status" value="1"/>
</dbReference>
<keyword evidence="4" id="KW-1185">Reference proteome</keyword>
<dbReference type="SMART" id="SM00235">
    <property type="entry name" value="ZnMc"/>
    <property type="match status" value="1"/>
</dbReference>
<dbReference type="Proteomes" id="UP000717328">
    <property type="component" value="Unassembled WGS sequence"/>
</dbReference>
<evidence type="ECO:0000256" key="1">
    <source>
        <dbReference type="SAM" id="MobiDB-lite"/>
    </source>
</evidence>
<organism evidence="3 4">
    <name type="scientific">Sphagnurus paluster</name>
    <dbReference type="NCBI Taxonomy" id="117069"/>
    <lineage>
        <taxon>Eukaryota</taxon>
        <taxon>Fungi</taxon>
        <taxon>Dikarya</taxon>
        <taxon>Basidiomycota</taxon>
        <taxon>Agaricomycotina</taxon>
        <taxon>Agaricomycetes</taxon>
        <taxon>Agaricomycetidae</taxon>
        <taxon>Agaricales</taxon>
        <taxon>Tricholomatineae</taxon>
        <taxon>Lyophyllaceae</taxon>
        <taxon>Sphagnurus</taxon>
    </lineage>
</organism>
<evidence type="ECO:0000259" key="2">
    <source>
        <dbReference type="SMART" id="SM00235"/>
    </source>
</evidence>
<reference evidence="3" key="1">
    <citation type="submission" date="2021-02" db="EMBL/GenBank/DDBJ databases">
        <authorList>
            <person name="Nieuwenhuis M."/>
            <person name="Van De Peppel L.J.J."/>
        </authorList>
    </citation>
    <scope>NUCLEOTIDE SEQUENCE</scope>
    <source>
        <strain evidence="3">D49</strain>
    </source>
</reference>
<dbReference type="GO" id="GO:0008270">
    <property type="term" value="F:zinc ion binding"/>
    <property type="evidence" value="ECO:0007669"/>
    <property type="project" value="InterPro"/>
</dbReference>
<comment type="caution">
    <text evidence="3">The sequence shown here is derived from an EMBL/GenBank/DDBJ whole genome shotgun (WGS) entry which is preliminary data.</text>
</comment>
<gene>
    <name evidence="3" type="ORF">H0H81_000574</name>
</gene>
<name>A0A9P7FW89_9AGAR</name>
<proteinExistence type="predicted"/>
<evidence type="ECO:0000313" key="3">
    <source>
        <dbReference type="EMBL" id="KAG5638331.1"/>
    </source>
</evidence>
<sequence length="934" mass="99723">MSTQNIPATQHIKGACGLAPETEKVVKSNPDFSHPHAVFGKDKLWPNGSDISYSFFGGTANQQAAVQSVVVEWTYYANINLTHADDHDADAMIRIGFNANGGSWSAVGTGAEKIKKGELTMNLGWIADSPTVSADDRGTILHEWGHALGLMHEHQSPARGGTLTLKTDKVYAYYRATQGWSNDLIKSQIIDVYNLNNVSNFSKLDTTSIMMYFMPASMNAENIEVRVNNKLSDMDKAYILINYPRKRPHPKAKDWTLERALGVAGVPAEDIKGYLGWSDESIRKEFEAWNILQRQKELDEEAKRLKPKPTSKPEPSRGPVTAGGADQISQLFAQLLNDTTQHALKPKILGGTEIKSVSADVGVEHSIWSGITGIFNHPLFKPIVSGVIDTVLTQRGLNPAPVQQGLSTQVIPYGAPYDAQQGLFSALGSIIRNPTVQQLVSGVVNSAFAQHGIQHSPDVEHGLLSDIGSILGHPMVRQTLLGVVNGALSQRGLNPAGTAQYPEIQQGVWSGLVNILKNPDLHKIVASVLDATLVQKGLKSAPQHALAPISTASPFEEQHGIISSIGSLLSNPTVRRVLGGVVDAVLVQRGYNPKATAMQYPEVQQGIWSGLIDVLKNPAFQNVLGSVVKSTLVEHGLNPQSVTADASAGAPPPEVQQFILPAIFSVVSSPIFQSVVGSVVGAVFKQHGLNPVAPPANLGVQQGLFTSDIGPFLEHPAAGVVKTVLAQHGLNVQATGGDNPDIQQSIWSGIFDVIKSPVFHKAVGTVVETALSFGLDPSKKASAPAEAQQGLLSGFASLINSPLVRQTLTEVVNSVLTQRGLDTRSKEALVNPEVQQGIWSGITGILGNPTFQQVIGKVINGVITQHSILPVHAHATFAVQQDLSREPEIQNALSRLAVATTGNHTNGAPKVNGKVHLNGTAYHGAGQDSGSEDY</sequence>
<dbReference type="GO" id="GO:0006508">
    <property type="term" value="P:proteolysis"/>
    <property type="evidence" value="ECO:0007669"/>
    <property type="project" value="InterPro"/>
</dbReference>
<reference evidence="3" key="2">
    <citation type="submission" date="2021-10" db="EMBL/GenBank/DDBJ databases">
        <title>Phylogenomics reveals ancestral predisposition of the termite-cultivated fungus Termitomyces towards a domesticated lifestyle.</title>
        <authorList>
            <person name="Auxier B."/>
            <person name="Grum-Grzhimaylo A."/>
            <person name="Cardenas M.E."/>
            <person name="Lodge J.D."/>
            <person name="Laessoe T."/>
            <person name="Pedersen O."/>
            <person name="Smith M.E."/>
            <person name="Kuyper T.W."/>
            <person name="Franco-Molano E.A."/>
            <person name="Baroni T.J."/>
            <person name="Aanen D.K."/>
        </authorList>
    </citation>
    <scope>NUCLEOTIDE SEQUENCE</scope>
    <source>
        <strain evidence="3">D49</strain>
    </source>
</reference>
<evidence type="ECO:0000313" key="4">
    <source>
        <dbReference type="Proteomes" id="UP000717328"/>
    </source>
</evidence>
<feature type="domain" description="Peptidase metallopeptidase" evidence="2">
    <location>
        <begin position="41"/>
        <end position="195"/>
    </location>
</feature>
<protein>
    <recommendedName>
        <fullName evidence="2">Peptidase metallopeptidase domain-containing protein</fullName>
    </recommendedName>
</protein>
<dbReference type="AlphaFoldDB" id="A0A9P7FW89"/>
<dbReference type="GO" id="GO:0004222">
    <property type="term" value="F:metalloendopeptidase activity"/>
    <property type="evidence" value="ECO:0007669"/>
    <property type="project" value="InterPro"/>
</dbReference>
<dbReference type="Gene3D" id="3.40.390.10">
    <property type="entry name" value="Collagenase (Catalytic Domain)"/>
    <property type="match status" value="1"/>
</dbReference>
<dbReference type="InterPro" id="IPR024079">
    <property type="entry name" value="MetalloPept_cat_dom_sf"/>
</dbReference>
<feature type="region of interest" description="Disordered" evidence="1">
    <location>
        <begin position="300"/>
        <end position="323"/>
    </location>
</feature>
<dbReference type="EMBL" id="JABCKI010005768">
    <property type="protein sequence ID" value="KAG5638331.1"/>
    <property type="molecule type" value="Genomic_DNA"/>
</dbReference>